<evidence type="ECO:0000256" key="2">
    <source>
        <dbReference type="ARBA" id="ARBA00022723"/>
    </source>
</evidence>
<evidence type="ECO:0000256" key="4">
    <source>
        <dbReference type="ARBA" id="ARBA00023157"/>
    </source>
</evidence>
<evidence type="ECO:0000259" key="7">
    <source>
        <dbReference type="PROSITE" id="PS51828"/>
    </source>
</evidence>
<dbReference type="STRING" id="1267423.SAMN05216290_3402"/>
<dbReference type="InterPro" id="IPR013320">
    <property type="entry name" value="ConA-like_dom_sf"/>
</dbReference>
<dbReference type="EMBL" id="FOIR01000003">
    <property type="protein sequence ID" value="SEW38299.1"/>
    <property type="molecule type" value="Genomic_DNA"/>
</dbReference>
<dbReference type="PROSITE" id="PS50025">
    <property type="entry name" value="LAM_G_DOMAIN"/>
    <property type="match status" value="1"/>
</dbReference>
<dbReference type="InterPro" id="IPR026341">
    <property type="entry name" value="T9SS_type_B"/>
</dbReference>
<feature type="domain" description="Laminin G" evidence="6">
    <location>
        <begin position="47"/>
        <end position="241"/>
    </location>
</feature>
<dbReference type="InterPro" id="IPR001759">
    <property type="entry name" value="PTX_dom"/>
</dbReference>
<dbReference type="Pfam" id="PF13585">
    <property type="entry name" value="CHU_C"/>
    <property type="match status" value="1"/>
</dbReference>
<dbReference type="PANTHER" id="PTHR19277">
    <property type="entry name" value="PENTRAXIN"/>
    <property type="match status" value="1"/>
</dbReference>
<reference evidence="9" key="1">
    <citation type="submission" date="2016-10" db="EMBL/GenBank/DDBJ databases">
        <authorList>
            <person name="Varghese N."/>
            <person name="Submissions S."/>
        </authorList>
    </citation>
    <scope>NUCLEOTIDE SEQUENCE [LARGE SCALE GENOMIC DNA]</scope>
    <source>
        <strain evidence="9">CGMCC 1.12402</strain>
    </source>
</reference>
<dbReference type="NCBIfam" id="TIGR04131">
    <property type="entry name" value="Bac_Flav_CTERM"/>
    <property type="match status" value="1"/>
</dbReference>
<dbReference type="InterPro" id="IPR051360">
    <property type="entry name" value="Neuronal_Pentraxin_Related"/>
</dbReference>
<sequence length="592" mass="65463">MLNGQAVDLKSGMTVSLNFNSNVEDISGANNHGVLNDTFYRKDRFDNCEFALGFDEYLQLATISESAFQSLNDFSVALWIKNETNGFATVMSVANSLRDNEFNINILSDGRIASNVYNWPNVPGIRIEGSESINDGNWHHVVITRKGSDGETAIYVDGRLDIKGAMPLGVIEVGGNGFVLGNDQDCLAGCYSANQQFFGAIDDLRVYNRLVNQDEIEALFQFKDGEINNSPMGSYKSMKVCTDQVELSIGRNFDTYSWNTGSQSSSIVVNSSGRYVVTGNVKDCVFSDTTDVILNSLPSLSIVSDSDNLKCKESILIEATEGFDSYEWQDGTLGRVYSATMPGVYSVTGYASCGERVSNTVEIVRSDDLTLELFATKLEISCKEVSIISATSGFTSYKWSNGETGSSIEVDKSGVFEVVVTDECGTEFVEQIEIFETAEPNLELSYSKLKLSCGETINVSASDGFREYKWSNGSLGKDLVIDSPGRYTLTAISDCNVVLEESINVISETDITYFIPNTFTPNNDGVNETFEIDYRLVGSTLNIYNRWGKKLYSKDSYQNNWKAEGLESSNYYYQITSDCLDFPIKGWVKVLR</sequence>
<evidence type="ECO:0000256" key="3">
    <source>
        <dbReference type="ARBA" id="ARBA00022837"/>
    </source>
</evidence>
<comment type="cofactor">
    <cofactor evidence="1">
        <name>Ca(2+)</name>
        <dbReference type="ChEBI" id="CHEBI:29108"/>
    </cofactor>
</comment>
<evidence type="ECO:0000313" key="8">
    <source>
        <dbReference type="EMBL" id="SEW38299.1"/>
    </source>
</evidence>
<gene>
    <name evidence="8" type="ORF">SAMN05216290_3402</name>
</gene>
<feature type="domain" description="Pentraxin (PTX)" evidence="7">
    <location>
        <begin position="46"/>
        <end position="249"/>
    </location>
</feature>
<keyword evidence="4" id="KW-1015">Disulfide bond</keyword>
<dbReference type="InterPro" id="IPR001791">
    <property type="entry name" value="Laminin_G"/>
</dbReference>
<dbReference type="GO" id="GO:0046872">
    <property type="term" value="F:metal ion binding"/>
    <property type="evidence" value="ECO:0007669"/>
    <property type="project" value="UniProtKB-KW"/>
</dbReference>
<dbReference type="GO" id="GO:0005975">
    <property type="term" value="P:carbohydrate metabolic process"/>
    <property type="evidence" value="ECO:0007669"/>
    <property type="project" value="UniProtKB-ARBA"/>
</dbReference>
<dbReference type="SMART" id="SM00159">
    <property type="entry name" value="PTX"/>
    <property type="match status" value="1"/>
</dbReference>
<evidence type="ECO:0000313" key="9">
    <source>
        <dbReference type="Proteomes" id="UP000199437"/>
    </source>
</evidence>
<dbReference type="Pfam" id="PF13385">
    <property type="entry name" value="Laminin_G_3"/>
    <property type="match status" value="1"/>
</dbReference>
<evidence type="ECO:0000256" key="1">
    <source>
        <dbReference type="ARBA" id="ARBA00001913"/>
    </source>
</evidence>
<accession>A0A1I0RCI1</accession>
<keyword evidence="9" id="KW-1185">Reference proteome</keyword>
<dbReference type="AlphaFoldDB" id="A0A1I0RCI1"/>
<evidence type="ECO:0000256" key="5">
    <source>
        <dbReference type="ARBA" id="ARBA00023180"/>
    </source>
</evidence>
<dbReference type="GO" id="GO:0004553">
    <property type="term" value="F:hydrolase activity, hydrolyzing O-glycosyl compounds"/>
    <property type="evidence" value="ECO:0007669"/>
    <property type="project" value="UniProtKB-ARBA"/>
</dbReference>
<dbReference type="SUPFAM" id="SSF49899">
    <property type="entry name" value="Concanavalin A-like lectins/glucanases"/>
    <property type="match status" value="1"/>
</dbReference>
<keyword evidence="2" id="KW-0479">Metal-binding</keyword>
<protein>
    <submittedName>
        <fullName evidence="8">Gliding motility-associated C-terminal domain-containing protein</fullName>
    </submittedName>
</protein>
<dbReference type="PANTHER" id="PTHR19277:SF125">
    <property type="entry name" value="B6"/>
    <property type="match status" value="1"/>
</dbReference>
<evidence type="ECO:0000259" key="6">
    <source>
        <dbReference type="PROSITE" id="PS50025"/>
    </source>
</evidence>
<keyword evidence="3" id="KW-0106">Calcium</keyword>
<dbReference type="PROSITE" id="PS51828">
    <property type="entry name" value="PTX_2"/>
    <property type="match status" value="1"/>
</dbReference>
<dbReference type="Proteomes" id="UP000199437">
    <property type="component" value="Unassembled WGS sequence"/>
</dbReference>
<proteinExistence type="predicted"/>
<dbReference type="Gene3D" id="2.60.120.200">
    <property type="match status" value="1"/>
</dbReference>
<name>A0A1I0RCI1_9BACT</name>
<organism evidence="8 9">
    <name type="scientific">Roseivirga pacifica</name>
    <dbReference type="NCBI Taxonomy" id="1267423"/>
    <lineage>
        <taxon>Bacteria</taxon>
        <taxon>Pseudomonadati</taxon>
        <taxon>Bacteroidota</taxon>
        <taxon>Cytophagia</taxon>
        <taxon>Cytophagales</taxon>
        <taxon>Roseivirgaceae</taxon>
        <taxon>Roseivirga</taxon>
    </lineage>
</organism>
<keyword evidence="5" id="KW-0325">Glycoprotein</keyword>